<evidence type="ECO:0000256" key="5">
    <source>
        <dbReference type="ARBA" id="ARBA00023239"/>
    </source>
</evidence>
<feature type="domain" description="Molybdopterin cofactor biosynthesis C (MoaC)" evidence="8">
    <location>
        <begin position="16"/>
        <end position="151"/>
    </location>
</feature>
<dbReference type="NCBIfam" id="NF006870">
    <property type="entry name" value="PRK09364.1"/>
    <property type="match status" value="1"/>
</dbReference>
<dbReference type="SUPFAM" id="SSF55040">
    <property type="entry name" value="Molybdenum cofactor biosynthesis protein C, MoaC"/>
    <property type="match status" value="1"/>
</dbReference>
<dbReference type="GeneID" id="61297705"/>
<dbReference type="EMBL" id="FPLJ01000086">
    <property type="protein sequence ID" value="SGY99741.1"/>
    <property type="molecule type" value="Genomic_DNA"/>
</dbReference>
<keyword evidence="11" id="KW-1185">Reference proteome</keyword>
<comment type="similarity">
    <text evidence="7">Belongs to the MoaC family.</text>
</comment>
<comment type="catalytic activity">
    <reaction evidence="1 7">
        <text>(8S)-3',8-cyclo-7,8-dihydroguanosine 5'-triphosphate = cyclic pyranopterin phosphate + diphosphate</text>
        <dbReference type="Rhea" id="RHEA:49580"/>
        <dbReference type="ChEBI" id="CHEBI:33019"/>
        <dbReference type="ChEBI" id="CHEBI:59648"/>
        <dbReference type="ChEBI" id="CHEBI:131766"/>
        <dbReference type="EC" id="4.6.1.17"/>
    </reaction>
</comment>
<evidence type="ECO:0000259" key="8">
    <source>
        <dbReference type="Pfam" id="PF01967"/>
    </source>
</evidence>
<keyword evidence="5 7" id="KW-0456">Lyase</keyword>
<dbReference type="RefSeq" id="WP_045110276.1">
    <property type="nucleotide sequence ID" value="NZ_CAWQZC010000023.1"/>
</dbReference>
<dbReference type="KEGG" id="mvs:MVIS_2045"/>
<proteinExistence type="inferred from homology"/>
<evidence type="ECO:0000256" key="1">
    <source>
        <dbReference type="ARBA" id="ARBA00001637"/>
    </source>
</evidence>
<comment type="pathway">
    <text evidence="2 7">Cofactor biosynthesis; molybdopterin biosynthesis.</text>
</comment>
<dbReference type="PATRIC" id="fig|80854.5.peg.2184"/>
<dbReference type="Proteomes" id="UP000183794">
    <property type="component" value="Unassembled WGS sequence"/>
</dbReference>
<dbReference type="OrthoDB" id="9794429at2"/>
<reference evidence="9 11" key="2">
    <citation type="submission" date="2016-11" db="EMBL/GenBank/DDBJ databases">
        <authorList>
            <person name="Klemetsen T."/>
        </authorList>
    </citation>
    <scope>NUCLEOTIDE SEQUENCE [LARGE SCALE GENOMIC DNA]</scope>
    <source>
        <strain evidence="9">MT 2528</strain>
    </source>
</reference>
<dbReference type="Gene3D" id="3.30.70.640">
    <property type="entry name" value="Molybdopterin cofactor biosynthesis C (MoaC) domain"/>
    <property type="match status" value="1"/>
</dbReference>
<feature type="binding site" evidence="7">
    <location>
        <begin position="114"/>
        <end position="115"/>
    </location>
    <ligand>
        <name>substrate</name>
    </ligand>
</feature>
<comment type="function">
    <text evidence="6 7">Catalyzes the conversion of (8S)-3',8-cyclo-7,8-dihydroguanosine 5'-triphosphate to cyclic pyranopterin monophosphate (cPMP).</text>
</comment>
<dbReference type="GO" id="GO:0006777">
    <property type="term" value="P:Mo-molybdopterin cofactor biosynthetic process"/>
    <property type="evidence" value="ECO:0007669"/>
    <property type="project" value="UniProtKB-UniRule"/>
</dbReference>
<reference evidence="10 12" key="1">
    <citation type="submission" date="2016-11" db="EMBL/GenBank/DDBJ databases">
        <authorList>
            <person name="Jaros S."/>
            <person name="Januszkiewicz K."/>
            <person name="Wedrychowicz H."/>
        </authorList>
    </citation>
    <scope>NUCLEOTIDE SEQUENCE [LARGE SCALE GENOMIC DNA]</scope>
    <source>
        <strain evidence="10">NVI 5450</strain>
    </source>
</reference>
<evidence type="ECO:0000256" key="7">
    <source>
        <dbReference type="HAMAP-Rule" id="MF_01224"/>
    </source>
</evidence>
<evidence type="ECO:0000313" key="11">
    <source>
        <dbReference type="Proteomes" id="UP000182660"/>
    </source>
</evidence>
<evidence type="ECO:0000313" key="9">
    <source>
        <dbReference type="EMBL" id="SGY99741.1"/>
    </source>
</evidence>
<evidence type="ECO:0000256" key="2">
    <source>
        <dbReference type="ARBA" id="ARBA00005046"/>
    </source>
</evidence>
<dbReference type="AlphaFoldDB" id="A0A090ICS5"/>
<gene>
    <name evidence="7" type="primary">moaC</name>
    <name evidence="9" type="ORF">MT2528_3903</name>
    <name evidence="10" type="ORF">NVI5450_4083</name>
</gene>
<organism evidence="10 12">
    <name type="scientific">Moritella viscosa</name>
    <dbReference type="NCBI Taxonomy" id="80854"/>
    <lineage>
        <taxon>Bacteria</taxon>
        <taxon>Pseudomonadati</taxon>
        <taxon>Pseudomonadota</taxon>
        <taxon>Gammaproteobacteria</taxon>
        <taxon>Alteromonadales</taxon>
        <taxon>Moritellaceae</taxon>
        <taxon>Moritella</taxon>
    </lineage>
</organism>
<feature type="binding site" evidence="7">
    <location>
        <begin position="76"/>
        <end position="78"/>
    </location>
    <ligand>
        <name>substrate</name>
    </ligand>
</feature>
<dbReference type="EMBL" id="FPLD01000113">
    <property type="protein sequence ID" value="SGZ14632.1"/>
    <property type="molecule type" value="Genomic_DNA"/>
</dbReference>
<dbReference type="Proteomes" id="UP000182660">
    <property type="component" value="Unassembled WGS sequence"/>
</dbReference>
<dbReference type="EC" id="4.6.1.17" evidence="3 7"/>
<dbReference type="InterPro" id="IPR050105">
    <property type="entry name" value="MoCo_biosynth_MoaA/MoaC"/>
</dbReference>
<dbReference type="InterPro" id="IPR002820">
    <property type="entry name" value="Mopterin_CF_biosynth-C_dom"/>
</dbReference>
<evidence type="ECO:0000313" key="12">
    <source>
        <dbReference type="Proteomes" id="UP000183794"/>
    </source>
</evidence>
<dbReference type="PANTHER" id="PTHR22960">
    <property type="entry name" value="MOLYBDOPTERIN COFACTOR SYNTHESIS PROTEIN A"/>
    <property type="match status" value="1"/>
</dbReference>
<dbReference type="FunFam" id="3.30.70.640:FF:000001">
    <property type="entry name" value="Cyclic pyranopterin monophosphate synthase"/>
    <property type="match status" value="1"/>
</dbReference>
<dbReference type="NCBIfam" id="TIGR00581">
    <property type="entry name" value="moaC"/>
    <property type="match status" value="1"/>
</dbReference>
<comment type="subunit">
    <text evidence="7">Homohexamer; trimer of dimers.</text>
</comment>
<feature type="active site" evidence="7">
    <location>
        <position position="129"/>
    </location>
</feature>
<protein>
    <recommendedName>
        <fullName evidence="3 7">Cyclic pyranopterin monophosphate synthase</fullName>
        <ecNumber evidence="3 7">4.6.1.17</ecNumber>
    </recommendedName>
    <alternativeName>
        <fullName evidence="7">Molybdenum cofactor biosynthesis protein C</fullName>
    </alternativeName>
</protein>
<dbReference type="HOGENOM" id="CLU_074693_1_1_6"/>
<dbReference type="STRING" id="80854.MVIS_2045"/>
<dbReference type="Pfam" id="PF01967">
    <property type="entry name" value="MoaC"/>
    <property type="match status" value="1"/>
</dbReference>
<evidence type="ECO:0000256" key="6">
    <source>
        <dbReference type="ARBA" id="ARBA00055087"/>
    </source>
</evidence>
<dbReference type="InterPro" id="IPR036522">
    <property type="entry name" value="MoaC_sf"/>
</dbReference>
<dbReference type="UniPathway" id="UPA00344"/>
<dbReference type="HAMAP" id="MF_01224_B">
    <property type="entry name" value="MoaC_B"/>
    <property type="match status" value="1"/>
</dbReference>
<evidence type="ECO:0000313" key="10">
    <source>
        <dbReference type="EMBL" id="SGZ14632.1"/>
    </source>
</evidence>
<evidence type="ECO:0000256" key="4">
    <source>
        <dbReference type="ARBA" id="ARBA00023150"/>
    </source>
</evidence>
<accession>A0A090ICS5</accession>
<dbReference type="InterPro" id="IPR047594">
    <property type="entry name" value="MoaC_bact/euk"/>
</dbReference>
<dbReference type="GO" id="GO:0061799">
    <property type="term" value="F:cyclic pyranopterin monophosphate synthase activity"/>
    <property type="evidence" value="ECO:0007669"/>
    <property type="project" value="UniProtKB-UniRule"/>
</dbReference>
<evidence type="ECO:0000256" key="3">
    <source>
        <dbReference type="ARBA" id="ARBA00012575"/>
    </source>
</evidence>
<keyword evidence="4 7" id="KW-0501">Molybdenum cofactor biosynthesis</keyword>
<sequence>MSQQFTHVNASGEANMVDVTEKTVTQREARAEAIVRMSADTLALIMSGDHHKGDVFATARIAGIQAAKKTSDIIPLCHPLMLTKVTVELTPEPENNLVRIETCCKLSGKTGVEMEALTAASVAALTIYDMCKAVQKDIIIDGVKLLEKKGGKSGHFKV</sequence>
<dbReference type="CDD" id="cd01420">
    <property type="entry name" value="MoaC_PE"/>
    <property type="match status" value="1"/>
</dbReference>
<name>A0A090ICS5_9GAMM</name>
<dbReference type="InterPro" id="IPR023045">
    <property type="entry name" value="MoaC"/>
</dbReference>